<name>A0A926EM40_9FIRM</name>
<organism evidence="1 2">
    <name type="scientific">Zhenhengia yiwuensis</name>
    <dbReference type="NCBI Taxonomy" id="2763666"/>
    <lineage>
        <taxon>Bacteria</taxon>
        <taxon>Bacillati</taxon>
        <taxon>Bacillota</taxon>
        <taxon>Clostridia</taxon>
        <taxon>Lachnospirales</taxon>
        <taxon>Lachnospiraceae</taxon>
        <taxon>Zhenhengia</taxon>
    </lineage>
</organism>
<dbReference type="Proteomes" id="UP000655830">
    <property type="component" value="Unassembled WGS sequence"/>
</dbReference>
<dbReference type="AlphaFoldDB" id="A0A926EM40"/>
<evidence type="ECO:0000313" key="1">
    <source>
        <dbReference type="EMBL" id="MBC8581575.1"/>
    </source>
</evidence>
<gene>
    <name evidence="1" type="ORF">H8718_18995</name>
</gene>
<dbReference type="EMBL" id="JACRSY010000061">
    <property type="protein sequence ID" value="MBC8581575.1"/>
    <property type="molecule type" value="Genomic_DNA"/>
</dbReference>
<accession>A0A926EM40</accession>
<dbReference type="RefSeq" id="WP_249334568.1">
    <property type="nucleotide sequence ID" value="NZ_JACRSY010000061.1"/>
</dbReference>
<comment type="caution">
    <text evidence="1">The sequence shown here is derived from an EMBL/GenBank/DDBJ whole genome shotgun (WGS) entry which is preliminary data.</text>
</comment>
<keyword evidence="2" id="KW-1185">Reference proteome</keyword>
<evidence type="ECO:0000313" key="2">
    <source>
        <dbReference type="Proteomes" id="UP000655830"/>
    </source>
</evidence>
<sequence>MKLTTRKIMALGFSGAYILFVGFCIFTNKAVPSEFVAIVSTVVGYYFGKSTALDTPKGEVYHE</sequence>
<proteinExistence type="predicted"/>
<protein>
    <recommendedName>
        <fullName evidence="3">Holin</fullName>
    </recommendedName>
</protein>
<reference evidence="1" key="1">
    <citation type="submission" date="2020-08" db="EMBL/GenBank/DDBJ databases">
        <title>Genome public.</title>
        <authorList>
            <person name="Liu C."/>
            <person name="Sun Q."/>
        </authorList>
    </citation>
    <scope>NUCLEOTIDE SEQUENCE</scope>
    <source>
        <strain evidence="1">NSJ-12</strain>
    </source>
</reference>
<evidence type="ECO:0008006" key="3">
    <source>
        <dbReference type="Google" id="ProtNLM"/>
    </source>
</evidence>